<dbReference type="InterPro" id="IPR011032">
    <property type="entry name" value="GroES-like_sf"/>
</dbReference>
<dbReference type="InterPro" id="IPR036291">
    <property type="entry name" value="NAD(P)-bd_dom_sf"/>
</dbReference>
<evidence type="ECO:0000259" key="8">
    <source>
        <dbReference type="SMART" id="SM00829"/>
    </source>
</evidence>
<dbReference type="PANTHER" id="PTHR43161">
    <property type="entry name" value="SORBITOL DEHYDROGENASE"/>
    <property type="match status" value="1"/>
</dbReference>
<dbReference type="InterPro" id="IPR045306">
    <property type="entry name" value="SDH-like"/>
</dbReference>
<dbReference type="Gene3D" id="3.90.180.10">
    <property type="entry name" value="Medium-chain alcohol dehydrogenases, catalytic domain"/>
    <property type="match status" value="1"/>
</dbReference>
<dbReference type="GO" id="GO:0003939">
    <property type="term" value="F:L-iditol 2-dehydrogenase (NAD+) activity"/>
    <property type="evidence" value="ECO:0007669"/>
    <property type="project" value="TreeGrafter"/>
</dbReference>
<dbReference type="Proteomes" id="UP000310189">
    <property type="component" value="Unassembled WGS sequence"/>
</dbReference>
<name>A0A4T0FDF8_9BASI</name>
<feature type="domain" description="Enoyl reductase (ER)" evidence="8">
    <location>
        <begin position="21"/>
        <end position="377"/>
    </location>
</feature>
<dbReference type="InterPro" id="IPR013149">
    <property type="entry name" value="ADH-like_C"/>
</dbReference>
<evidence type="ECO:0000256" key="4">
    <source>
        <dbReference type="ARBA" id="ARBA00022833"/>
    </source>
</evidence>
<dbReference type="SUPFAM" id="SSF50129">
    <property type="entry name" value="GroES-like"/>
    <property type="match status" value="1"/>
</dbReference>
<accession>A0A4T0FDF8</accession>
<keyword evidence="10" id="KW-1185">Reference proteome</keyword>
<dbReference type="AlphaFoldDB" id="A0A4T0FDF8"/>
<comment type="caution">
    <text evidence="9">The sequence shown here is derived from an EMBL/GenBank/DDBJ whole genome shotgun (WGS) entry which is preliminary data.</text>
</comment>
<comment type="similarity">
    <text evidence="2 7">Belongs to the zinc-containing alcohol dehydrogenase family.</text>
</comment>
<dbReference type="OrthoDB" id="5363962at2759"/>
<sequence>MTTTTTTTNTNNTNTIAVLHGAKDLRIESRPARHVDEFDAQVDVKATGLCGSDLHYYRHGRNGDFVIREPLAMGHEAAGVVTAVGKSVTHIKPGDRVAIEAGIYCTSCDLCKSGRYNLCPNLRFASSAKTYPHLDGTLQTRFTHPARLLHKMPDGVTFEQASLVEPLSVVLHGSRRSGVRAGHHVAIFGAGAVGLLAASVVKAQGATKVTVIDIDENRLNFAMEHNFADNIVLLPLGPRPTSTAESLDASKKTADSILAQSTSNGYDVVFECTGVETCMQASIFAAKAGGKVVYIGMGTPNATLPVSAAAFREVDLVGVFRYSNTYNDALGMFAANKLASADSLVTHKFKLNDSKQAFETLSNGKDSSNRPAIKIMIGDY</sequence>
<evidence type="ECO:0000313" key="10">
    <source>
        <dbReference type="Proteomes" id="UP000310189"/>
    </source>
</evidence>
<dbReference type="GO" id="GO:0008270">
    <property type="term" value="F:zinc ion binding"/>
    <property type="evidence" value="ECO:0007669"/>
    <property type="project" value="InterPro"/>
</dbReference>
<dbReference type="SUPFAM" id="SSF51735">
    <property type="entry name" value="NAD(P)-binding Rossmann-fold domains"/>
    <property type="match status" value="1"/>
</dbReference>
<dbReference type="Pfam" id="PF00107">
    <property type="entry name" value="ADH_zinc_N"/>
    <property type="match status" value="1"/>
</dbReference>
<dbReference type="InterPro" id="IPR002328">
    <property type="entry name" value="ADH_Zn_CS"/>
</dbReference>
<protein>
    <recommendedName>
        <fullName evidence="8">Enoyl reductase (ER) domain-containing protein</fullName>
    </recommendedName>
</protein>
<keyword evidence="6" id="KW-0520">NAD</keyword>
<dbReference type="Pfam" id="PF08240">
    <property type="entry name" value="ADH_N"/>
    <property type="match status" value="1"/>
</dbReference>
<dbReference type="CDD" id="cd05285">
    <property type="entry name" value="sorbitol_DH"/>
    <property type="match status" value="1"/>
</dbReference>
<gene>
    <name evidence="9" type="ORF">E3P99_03805</name>
</gene>
<dbReference type="PANTHER" id="PTHR43161:SF25">
    <property type="entry name" value="ALCOHOL DEHYDROGENASE, PUTATIVE (AFU_ORTHOLOGUE AFUA_1G14390)-RELATED"/>
    <property type="match status" value="1"/>
</dbReference>
<keyword evidence="4 7" id="KW-0862">Zinc</keyword>
<evidence type="ECO:0000256" key="2">
    <source>
        <dbReference type="ARBA" id="ARBA00008072"/>
    </source>
</evidence>
<dbReference type="InterPro" id="IPR013154">
    <property type="entry name" value="ADH-like_N"/>
</dbReference>
<comment type="cofactor">
    <cofactor evidence="1 7">
        <name>Zn(2+)</name>
        <dbReference type="ChEBI" id="CHEBI:29105"/>
    </cofactor>
</comment>
<dbReference type="EMBL" id="SPNW01000090">
    <property type="protein sequence ID" value="TIA86048.1"/>
    <property type="molecule type" value="Genomic_DNA"/>
</dbReference>
<evidence type="ECO:0000256" key="3">
    <source>
        <dbReference type="ARBA" id="ARBA00022723"/>
    </source>
</evidence>
<evidence type="ECO:0000256" key="5">
    <source>
        <dbReference type="ARBA" id="ARBA00023002"/>
    </source>
</evidence>
<organism evidence="9 10">
    <name type="scientific">Wallemia hederae</name>
    <dbReference type="NCBI Taxonomy" id="1540922"/>
    <lineage>
        <taxon>Eukaryota</taxon>
        <taxon>Fungi</taxon>
        <taxon>Dikarya</taxon>
        <taxon>Basidiomycota</taxon>
        <taxon>Wallemiomycotina</taxon>
        <taxon>Wallemiomycetes</taxon>
        <taxon>Wallemiales</taxon>
        <taxon>Wallemiaceae</taxon>
        <taxon>Wallemia</taxon>
    </lineage>
</organism>
<keyword evidence="3 7" id="KW-0479">Metal-binding</keyword>
<dbReference type="InterPro" id="IPR020843">
    <property type="entry name" value="ER"/>
</dbReference>
<evidence type="ECO:0000256" key="6">
    <source>
        <dbReference type="ARBA" id="ARBA00023027"/>
    </source>
</evidence>
<dbReference type="FunFam" id="3.40.50.720:FF:000068">
    <property type="entry name" value="Sorbitol dehydrogenase"/>
    <property type="match status" value="1"/>
</dbReference>
<evidence type="ECO:0000256" key="7">
    <source>
        <dbReference type="RuleBase" id="RU361277"/>
    </source>
</evidence>
<dbReference type="PROSITE" id="PS00059">
    <property type="entry name" value="ADH_ZINC"/>
    <property type="match status" value="1"/>
</dbReference>
<dbReference type="Gene3D" id="3.40.50.720">
    <property type="entry name" value="NAD(P)-binding Rossmann-like Domain"/>
    <property type="match status" value="1"/>
</dbReference>
<evidence type="ECO:0000256" key="1">
    <source>
        <dbReference type="ARBA" id="ARBA00001947"/>
    </source>
</evidence>
<keyword evidence="5" id="KW-0560">Oxidoreductase</keyword>
<dbReference type="SMART" id="SM00829">
    <property type="entry name" value="PKS_ER"/>
    <property type="match status" value="1"/>
</dbReference>
<dbReference type="GO" id="GO:0006062">
    <property type="term" value="P:sorbitol catabolic process"/>
    <property type="evidence" value="ECO:0007669"/>
    <property type="project" value="TreeGrafter"/>
</dbReference>
<proteinExistence type="inferred from homology"/>
<evidence type="ECO:0000313" key="9">
    <source>
        <dbReference type="EMBL" id="TIA86048.1"/>
    </source>
</evidence>
<reference evidence="9 10" key="1">
    <citation type="submission" date="2019-03" db="EMBL/GenBank/DDBJ databases">
        <title>Sequencing 23 genomes of Wallemia ichthyophaga.</title>
        <authorList>
            <person name="Gostincar C."/>
        </authorList>
    </citation>
    <scope>NUCLEOTIDE SEQUENCE [LARGE SCALE GENOMIC DNA]</scope>
    <source>
        <strain evidence="9 10">EXF-5753</strain>
    </source>
</reference>